<protein>
    <recommendedName>
        <fullName evidence="1">GIPC1-3 GH1 domain-containing protein</fullName>
    </recommendedName>
</protein>
<keyword evidence="3" id="KW-1185">Reference proteome</keyword>
<organism evidence="2 3">
    <name type="scientific">Culex pipiens pipiens</name>
    <name type="common">Northern house mosquito</name>
    <dbReference type="NCBI Taxonomy" id="38569"/>
    <lineage>
        <taxon>Eukaryota</taxon>
        <taxon>Metazoa</taxon>
        <taxon>Ecdysozoa</taxon>
        <taxon>Arthropoda</taxon>
        <taxon>Hexapoda</taxon>
        <taxon>Insecta</taxon>
        <taxon>Pterygota</taxon>
        <taxon>Neoptera</taxon>
        <taxon>Endopterygota</taxon>
        <taxon>Diptera</taxon>
        <taxon>Nematocera</taxon>
        <taxon>Culicoidea</taxon>
        <taxon>Culicidae</taxon>
        <taxon>Culicinae</taxon>
        <taxon>Culicini</taxon>
        <taxon>Culex</taxon>
        <taxon>Culex</taxon>
    </lineage>
</organism>
<feature type="domain" description="GIPC1-3 GH1" evidence="1">
    <location>
        <begin position="22"/>
        <end position="60"/>
    </location>
</feature>
<dbReference type="PANTHER" id="PTHR12259">
    <property type="entry name" value="RGS-GAIP INTERACTING PROTEIN GIPC"/>
    <property type="match status" value="1"/>
</dbReference>
<evidence type="ECO:0000313" key="2">
    <source>
        <dbReference type="EMBL" id="KAL1381821.1"/>
    </source>
</evidence>
<gene>
    <name evidence="2" type="ORF">pipiens_013321</name>
</gene>
<dbReference type="InterPro" id="IPR017379">
    <property type="entry name" value="GIPC1/2/3"/>
</dbReference>
<dbReference type="Proteomes" id="UP001562425">
    <property type="component" value="Unassembled WGS sequence"/>
</dbReference>
<proteinExistence type="predicted"/>
<reference evidence="2 3" key="1">
    <citation type="submission" date="2024-05" db="EMBL/GenBank/DDBJ databases">
        <title>Culex pipiens pipiens assembly and annotation.</title>
        <authorList>
            <person name="Alout H."/>
            <person name="Durand T."/>
        </authorList>
    </citation>
    <scope>NUCLEOTIDE SEQUENCE [LARGE SCALE GENOMIC DNA]</scope>
    <source>
        <strain evidence="2">HA-2024</strain>
        <tissue evidence="2">Whole body</tissue>
    </source>
</reference>
<dbReference type="Pfam" id="PF25083">
    <property type="entry name" value="GIPC1_GH1"/>
    <property type="match status" value="1"/>
</dbReference>
<name>A0ABD1CZA8_CULPP</name>
<sequence>MPTAPHIDDLSGNGNVTKPTLVFNCQLAHGSPTGFITGFASVKELYQKISECYDFSMDEVSRDLPLNELTARLIAAIANGMRLPSC</sequence>
<dbReference type="EMBL" id="JBEHCU010008542">
    <property type="protein sequence ID" value="KAL1381821.1"/>
    <property type="molecule type" value="Genomic_DNA"/>
</dbReference>
<dbReference type="InterPro" id="IPR056814">
    <property type="entry name" value="GIPC1-3_GH1"/>
</dbReference>
<dbReference type="AlphaFoldDB" id="A0ABD1CZA8"/>
<evidence type="ECO:0000313" key="3">
    <source>
        <dbReference type="Proteomes" id="UP001562425"/>
    </source>
</evidence>
<comment type="caution">
    <text evidence="2">The sequence shown here is derived from an EMBL/GenBank/DDBJ whole genome shotgun (WGS) entry which is preliminary data.</text>
</comment>
<evidence type="ECO:0000259" key="1">
    <source>
        <dbReference type="Pfam" id="PF25083"/>
    </source>
</evidence>
<accession>A0ABD1CZA8</accession>
<dbReference type="PANTHER" id="PTHR12259:SF1">
    <property type="entry name" value="GH21964P"/>
    <property type="match status" value="1"/>
</dbReference>